<protein>
    <submittedName>
        <fullName evidence="3">Drug/metabolite transporter (DMT)-like permease</fullName>
    </submittedName>
</protein>
<evidence type="ECO:0000259" key="2">
    <source>
        <dbReference type="Pfam" id="PF00892"/>
    </source>
</evidence>
<feature type="transmembrane region" description="Helical" evidence="1">
    <location>
        <begin position="59"/>
        <end position="81"/>
    </location>
</feature>
<organism evidence="3 4">
    <name type="scientific">Sphingomonas kyeonggiensis</name>
    <dbReference type="NCBI Taxonomy" id="1268553"/>
    <lineage>
        <taxon>Bacteria</taxon>
        <taxon>Pseudomonadati</taxon>
        <taxon>Pseudomonadota</taxon>
        <taxon>Alphaproteobacteria</taxon>
        <taxon>Sphingomonadales</taxon>
        <taxon>Sphingomonadaceae</taxon>
        <taxon>Sphingomonas</taxon>
    </lineage>
</organism>
<feature type="domain" description="EamA" evidence="2">
    <location>
        <begin position="2"/>
        <end position="132"/>
    </location>
</feature>
<gene>
    <name evidence="3" type="ORF">GGR46_003442</name>
</gene>
<feature type="transmembrane region" description="Helical" evidence="1">
    <location>
        <begin position="231"/>
        <end position="252"/>
    </location>
</feature>
<feature type="transmembrane region" description="Helical" evidence="1">
    <location>
        <begin position="258"/>
        <end position="274"/>
    </location>
</feature>
<keyword evidence="4" id="KW-1185">Reference proteome</keyword>
<proteinExistence type="predicted"/>
<feature type="transmembrane region" description="Helical" evidence="1">
    <location>
        <begin position="119"/>
        <end position="137"/>
    </location>
</feature>
<feature type="transmembrane region" description="Helical" evidence="1">
    <location>
        <begin position="203"/>
        <end position="224"/>
    </location>
</feature>
<dbReference type="EMBL" id="JACIEH010000003">
    <property type="protein sequence ID" value="MBB4099870.1"/>
    <property type="molecule type" value="Genomic_DNA"/>
</dbReference>
<feature type="transmembrane region" description="Helical" evidence="1">
    <location>
        <begin position="30"/>
        <end position="47"/>
    </location>
</feature>
<dbReference type="PANTHER" id="PTHR22911:SF76">
    <property type="entry name" value="EAMA DOMAIN-CONTAINING PROTEIN"/>
    <property type="match status" value="1"/>
</dbReference>
<comment type="caution">
    <text evidence="3">The sequence shown here is derived from an EMBL/GenBank/DDBJ whole genome shotgun (WGS) entry which is preliminary data.</text>
</comment>
<name>A0A7W6JUN4_9SPHN</name>
<evidence type="ECO:0000313" key="4">
    <source>
        <dbReference type="Proteomes" id="UP000557392"/>
    </source>
</evidence>
<feature type="transmembrane region" description="Helical" evidence="1">
    <location>
        <begin position="169"/>
        <end position="191"/>
    </location>
</feature>
<keyword evidence="1" id="KW-1133">Transmembrane helix</keyword>
<feature type="domain" description="EamA" evidence="2">
    <location>
        <begin position="144"/>
        <end position="274"/>
    </location>
</feature>
<keyword evidence="1" id="KW-0472">Membrane</keyword>
<feature type="transmembrane region" description="Helical" evidence="1">
    <location>
        <begin position="87"/>
        <end position="107"/>
    </location>
</feature>
<dbReference type="SUPFAM" id="SSF103481">
    <property type="entry name" value="Multidrug resistance efflux transporter EmrE"/>
    <property type="match status" value="2"/>
</dbReference>
<feature type="transmembrane region" description="Helical" evidence="1">
    <location>
        <begin position="143"/>
        <end position="162"/>
    </location>
</feature>
<dbReference type="Proteomes" id="UP000557392">
    <property type="component" value="Unassembled WGS sequence"/>
</dbReference>
<dbReference type="GO" id="GO:0016020">
    <property type="term" value="C:membrane"/>
    <property type="evidence" value="ECO:0007669"/>
    <property type="project" value="InterPro"/>
</dbReference>
<dbReference type="PANTHER" id="PTHR22911">
    <property type="entry name" value="ACYL-MALONYL CONDENSING ENZYME-RELATED"/>
    <property type="match status" value="1"/>
</dbReference>
<keyword evidence="1" id="KW-0812">Transmembrane</keyword>
<evidence type="ECO:0000256" key="1">
    <source>
        <dbReference type="SAM" id="Phobius"/>
    </source>
</evidence>
<evidence type="ECO:0000313" key="3">
    <source>
        <dbReference type="EMBL" id="MBB4099870.1"/>
    </source>
</evidence>
<accession>A0A7W6JUN4</accession>
<sequence>MLALLIGNVALAFGPWFVRLADVGPVAAAFWRVAIAAPILLALALAFSGQSRPFAPARALWLTIGLGGIAFAADLAAWHLGILRTTLANATLFGNSAILMFPIYGFLVARAWPTRTQGIALALAAAGAALLLGRSFQLSPKHLAGDLFCLFSGTLYTCYFVLMSKARTVVAPLPALALSTSASVLPLLLAALLGGEQFWPQQWGILVGLALASQVLGQGLLIYAIGHLSPLVVGIALLSQPIVAGVIGWTVYGERLGPAEFVGAVLVAIALVLVRKGGPRVASQAEGSKSA</sequence>
<reference evidence="3 4" key="1">
    <citation type="submission" date="2020-08" db="EMBL/GenBank/DDBJ databases">
        <title>Genomic Encyclopedia of Type Strains, Phase IV (KMG-IV): sequencing the most valuable type-strain genomes for metagenomic binning, comparative biology and taxonomic classification.</title>
        <authorList>
            <person name="Goeker M."/>
        </authorList>
    </citation>
    <scope>NUCLEOTIDE SEQUENCE [LARGE SCALE GENOMIC DNA]</scope>
    <source>
        <strain evidence="3 4">DSM 101806</strain>
    </source>
</reference>
<dbReference type="InterPro" id="IPR000620">
    <property type="entry name" value="EamA_dom"/>
</dbReference>
<dbReference type="AlphaFoldDB" id="A0A7W6JUN4"/>
<dbReference type="Pfam" id="PF00892">
    <property type="entry name" value="EamA"/>
    <property type="match status" value="2"/>
</dbReference>
<dbReference type="InterPro" id="IPR037185">
    <property type="entry name" value="EmrE-like"/>
</dbReference>